<feature type="domain" description="Oxidoreductase molybdopterin-binding" evidence="1">
    <location>
        <begin position="52"/>
        <end position="192"/>
    </location>
</feature>
<dbReference type="eggNOG" id="COG2041">
    <property type="taxonomic scope" value="Bacteria"/>
</dbReference>
<dbReference type="InterPro" id="IPR036374">
    <property type="entry name" value="OxRdtase_Mopterin-bd_sf"/>
</dbReference>
<evidence type="ECO:0000313" key="3">
    <source>
        <dbReference type="Proteomes" id="UP000004200"/>
    </source>
</evidence>
<organism evidence="2 3">
    <name type="scientific">Thiorhodococcus drewsii AZ1</name>
    <dbReference type="NCBI Taxonomy" id="765913"/>
    <lineage>
        <taxon>Bacteria</taxon>
        <taxon>Pseudomonadati</taxon>
        <taxon>Pseudomonadota</taxon>
        <taxon>Gammaproteobacteria</taxon>
        <taxon>Chromatiales</taxon>
        <taxon>Chromatiaceae</taxon>
        <taxon>Thiorhodococcus</taxon>
    </lineage>
</organism>
<dbReference type="STRING" id="765913.ThidrDRAFT_0940"/>
<sequence>MSISMPTTCLHASNRFARARAGLSFLILGLLAASLAVASPAMDPQMSYISDSVAVTGAVENPLTLSVTDLERFPPQQIGEVEMICDTGVNIGKKENLRGVLLRDILEQAKLKALTPRDFRKMAVIAKATDGYVAVFSWGEIFDSEVGDHVIVYFRKDGAPLGVEEGQIALISTTDKRTGPRHVRWLNAIEVRQLVK</sequence>
<dbReference type="SUPFAM" id="SSF56524">
    <property type="entry name" value="Oxidoreductase molybdopterin-binding domain"/>
    <property type="match status" value="1"/>
</dbReference>
<evidence type="ECO:0000313" key="2">
    <source>
        <dbReference type="EMBL" id="EGV32820.1"/>
    </source>
</evidence>
<dbReference type="OrthoDB" id="482420at2"/>
<evidence type="ECO:0000259" key="1">
    <source>
        <dbReference type="Pfam" id="PF00174"/>
    </source>
</evidence>
<dbReference type="InterPro" id="IPR000572">
    <property type="entry name" value="OxRdtase_Mopterin-bd_dom"/>
</dbReference>
<name>G2DY28_9GAMM</name>
<comment type="caution">
    <text evidence="2">The sequence shown here is derived from an EMBL/GenBank/DDBJ whole genome shotgun (WGS) entry which is preliminary data.</text>
</comment>
<proteinExistence type="predicted"/>
<dbReference type="Gene3D" id="3.90.420.10">
    <property type="entry name" value="Oxidoreductase, molybdopterin-binding domain"/>
    <property type="match status" value="1"/>
</dbReference>
<protein>
    <recommendedName>
        <fullName evidence="1">Oxidoreductase molybdopterin-binding domain-containing protein</fullName>
    </recommendedName>
</protein>
<dbReference type="AlphaFoldDB" id="G2DY28"/>
<dbReference type="Proteomes" id="UP000004200">
    <property type="component" value="Unassembled WGS sequence"/>
</dbReference>
<dbReference type="Pfam" id="PF00174">
    <property type="entry name" value="Oxidored_molyb"/>
    <property type="match status" value="1"/>
</dbReference>
<gene>
    <name evidence="2" type="ORF">ThidrDRAFT_0940</name>
</gene>
<dbReference type="EMBL" id="AFWT01000005">
    <property type="protein sequence ID" value="EGV32820.1"/>
    <property type="molecule type" value="Genomic_DNA"/>
</dbReference>
<keyword evidence="3" id="KW-1185">Reference proteome</keyword>
<reference evidence="2 3" key="1">
    <citation type="submission" date="2011-06" db="EMBL/GenBank/DDBJ databases">
        <title>The draft genome of Thiorhodococcus drewsii AZ1.</title>
        <authorList>
            <consortium name="US DOE Joint Genome Institute (JGI-PGF)"/>
            <person name="Lucas S."/>
            <person name="Han J."/>
            <person name="Lapidus A."/>
            <person name="Cheng J.-F."/>
            <person name="Goodwin L."/>
            <person name="Pitluck S."/>
            <person name="Peters L."/>
            <person name="Land M.L."/>
            <person name="Hauser L."/>
            <person name="Vogl K."/>
            <person name="Liu Z."/>
            <person name="Imhoff J."/>
            <person name="Thiel V."/>
            <person name="Frigaard N.-U."/>
            <person name="Bryant D.A."/>
            <person name="Woyke T.J."/>
        </authorList>
    </citation>
    <scope>NUCLEOTIDE SEQUENCE [LARGE SCALE GENOMIC DNA]</scope>
    <source>
        <strain evidence="2 3">AZ1</strain>
    </source>
</reference>
<dbReference type="RefSeq" id="WP_007039655.1">
    <property type="nucleotide sequence ID" value="NZ_AFWT01000005.1"/>
</dbReference>
<accession>G2DY28</accession>